<dbReference type="OrthoDB" id="5918912at2"/>
<evidence type="ECO:0000259" key="2">
    <source>
        <dbReference type="Pfam" id="PF21742"/>
    </source>
</evidence>
<dbReference type="InterPro" id="IPR049220">
    <property type="entry name" value="DUF6868"/>
</dbReference>
<feature type="transmembrane region" description="Helical" evidence="1">
    <location>
        <begin position="15"/>
        <end position="38"/>
    </location>
</feature>
<proteinExistence type="predicted"/>
<dbReference type="Proteomes" id="UP000439994">
    <property type="component" value="Unassembled WGS sequence"/>
</dbReference>
<dbReference type="AlphaFoldDB" id="A0A6N8FC81"/>
<accession>A0A6N8FC81</accession>
<keyword evidence="1" id="KW-0812">Transmembrane</keyword>
<name>A0A6N8FC81_9GAMM</name>
<feature type="transmembrane region" description="Helical" evidence="1">
    <location>
        <begin position="59"/>
        <end position="79"/>
    </location>
</feature>
<dbReference type="Pfam" id="PF21742">
    <property type="entry name" value="DUF6868"/>
    <property type="match status" value="1"/>
</dbReference>
<dbReference type="EMBL" id="WOCD01000003">
    <property type="protein sequence ID" value="MUH71971.1"/>
    <property type="molecule type" value="Genomic_DNA"/>
</dbReference>
<organism evidence="3 4">
    <name type="scientific">Psychrosphaera haliotis</name>
    <dbReference type="NCBI Taxonomy" id="555083"/>
    <lineage>
        <taxon>Bacteria</taxon>
        <taxon>Pseudomonadati</taxon>
        <taxon>Pseudomonadota</taxon>
        <taxon>Gammaproteobacteria</taxon>
        <taxon>Alteromonadales</taxon>
        <taxon>Pseudoalteromonadaceae</taxon>
        <taxon>Psychrosphaera</taxon>
    </lineage>
</organism>
<feature type="domain" description="DUF6868" evidence="2">
    <location>
        <begin position="1"/>
        <end position="79"/>
    </location>
</feature>
<reference evidence="3 4" key="1">
    <citation type="submission" date="2019-11" db="EMBL/GenBank/DDBJ databases">
        <title>P. haliotis isolates from Z. marina roots.</title>
        <authorList>
            <person name="Cohen M."/>
            <person name="Jospin G."/>
            <person name="Eisen J.A."/>
            <person name="Coil D.A."/>
        </authorList>
    </citation>
    <scope>NUCLEOTIDE SEQUENCE [LARGE SCALE GENOMIC DNA]</scope>
    <source>
        <strain evidence="3 4">UCD-MCMsp1aY</strain>
    </source>
</reference>
<keyword evidence="1" id="KW-0472">Membrane</keyword>
<comment type="caution">
    <text evidence="3">The sequence shown here is derived from an EMBL/GenBank/DDBJ whole genome shotgun (WGS) entry which is preliminary data.</text>
</comment>
<evidence type="ECO:0000313" key="3">
    <source>
        <dbReference type="EMBL" id="MUH71971.1"/>
    </source>
</evidence>
<sequence>MTIQELTTLFGWMSVIHFAAITIAFLFITLFEGLVFSIHQAIFGLEKAELKPMYLKILGQYKILIFVFAFAPYLALKIIGY</sequence>
<protein>
    <recommendedName>
        <fullName evidence="2">DUF6868 domain-containing protein</fullName>
    </recommendedName>
</protein>
<gene>
    <name evidence="3" type="ORF">GNP35_05470</name>
</gene>
<keyword evidence="1" id="KW-1133">Transmembrane helix</keyword>
<keyword evidence="4" id="KW-1185">Reference proteome</keyword>
<evidence type="ECO:0000313" key="4">
    <source>
        <dbReference type="Proteomes" id="UP000439994"/>
    </source>
</evidence>
<dbReference type="RefSeq" id="WP_155695188.1">
    <property type="nucleotide sequence ID" value="NZ_WOCD01000003.1"/>
</dbReference>
<evidence type="ECO:0000256" key="1">
    <source>
        <dbReference type="SAM" id="Phobius"/>
    </source>
</evidence>